<comment type="caution">
    <text evidence="2">The sequence shown here is derived from an EMBL/GenBank/DDBJ whole genome shotgun (WGS) entry which is preliminary data.</text>
</comment>
<evidence type="ECO:0000313" key="2">
    <source>
        <dbReference type="EMBL" id="KAG7350028.1"/>
    </source>
</evidence>
<gene>
    <name evidence="2" type="ORF">IV203_012625</name>
    <name evidence="1" type="ORF">IV203_012746</name>
    <name evidence="3" type="ORF">IV203_012803</name>
</gene>
<sequence length="319" mass="37015">MVANDGQSDNGIVDDNNSSKRRIFSSVSFMDGRDRKKVDMATLVSMNQQLAERGFCISKVRGHPIRCRCLEILSKKDYFCTAVANYQLTIFGLETYKQKTIVMEWLDERCRGEPGDFKIKYRFRIPFLVLNEEEDEDDSCDDYTALREARVCHNAMMDLLARGRCFWTTCIDHYKKGTIPSPRTKNTGQVSNRRRKFLKDYEESLKEHFEELQQEAEPVPTSSIRLGTNETGGTDTKQLQHYHYYLPSTFTLRGCYAKYCFDKRKMRITTNKKGSVFVAPACAGGDEFTVPSWSGYVAYWKVNYPNLKVRKPFRDMSNH</sequence>
<keyword evidence="4" id="KW-1185">Reference proteome</keyword>
<dbReference type="AlphaFoldDB" id="A0A9K3KVU3"/>
<dbReference type="EMBL" id="JAGRRH010000001">
    <property type="protein sequence ID" value="KAG7373708.1"/>
    <property type="molecule type" value="Genomic_DNA"/>
</dbReference>
<evidence type="ECO:0000313" key="3">
    <source>
        <dbReference type="EMBL" id="KAG7373708.1"/>
    </source>
</evidence>
<accession>A0A9K3KVU3</accession>
<dbReference type="Proteomes" id="UP000693970">
    <property type="component" value="Unassembled WGS sequence"/>
</dbReference>
<name>A0A9K3KVU3_9STRA</name>
<dbReference type="EMBL" id="JAGRRH010000047">
    <property type="protein sequence ID" value="KAG7338826.1"/>
    <property type="molecule type" value="Genomic_DNA"/>
</dbReference>
<evidence type="ECO:0000313" key="4">
    <source>
        <dbReference type="Proteomes" id="UP000693970"/>
    </source>
</evidence>
<evidence type="ECO:0000313" key="1">
    <source>
        <dbReference type="EMBL" id="KAG7338826.1"/>
    </source>
</evidence>
<proteinExistence type="predicted"/>
<organism evidence="2 4">
    <name type="scientific">Nitzschia inconspicua</name>
    <dbReference type="NCBI Taxonomy" id="303405"/>
    <lineage>
        <taxon>Eukaryota</taxon>
        <taxon>Sar</taxon>
        <taxon>Stramenopiles</taxon>
        <taxon>Ochrophyta</taxon>
        <taxon>Bacillariophyta</taxon>
        <taxon>Bacillariophyceae</taxon>
        <taxon>Bacillariophycidae</taxon>
        <taxon>Bacillariales</taxon>
        <taxon>Bacillariaceae</taxon>
        <taxon>Nitzschia</taxon>
    </lineage>
</organism>
<dbReference type="EMBL" id="JAGRRH010000019">
    <property type="protein sequence ID" value="KAG7350028.1"/>
    <property type="molecule type" value="Genomic_DNA"/>
</dbReference>
<reference evidence="2" key="2">
    <citation type="submission" date="2021-04" db="EMBL/GenBank/DDBJ databases">
        <authorList>
            <person name="Podell S."/>
        </authorList>
    </citation>
    <scope>NUCLEOTIDE SEQUENCE</scope>
    <source>
        <strain evidence="2">Hildebrandi</strain>
    </source>
</reference>
<reference evidence="2" key="1">
    <citation type="journal article" date="2021" name="Sci. Rep.">
        <title>Diploid genomic architecture of Nitzschia inconspicua, an elite biomass production diatom.</title>
        <authorList>
            <person name="Oliver A."/>
            <person name="Podell S."/>
            <person name="Pinowska A."/>
            <person name="Traller J.C."/>
            <person name="Smith S.R."/>
            <person name="McClure R."/>
            <person name="Beliaev A."/>
            <person name="Bohutskyi P."/>
            <person name="Hill E.A."/>
            <person name="Rabines A."/>
            <person name="Zheng H."/>
            <person name="Allen L.Z."/>
            <person name="Kuo A."/>
            <person name="Grigoriev I.V."/>
            <person name="Allen A.E."/>
            <person name="Hazlebeck D."/>
            <person name="Allen E.E."/>
        </authorList>
    </citation>
    <scope>NUCLEOTIDE SEQUENCE</scope>
    <source>
        <strain evidence="2">Hildebrandi</strain>
    </source>
</reference>
<protein>
    <submittedName>
        <fullName evidence="2">Uncharacterized protein</fullName>
    </submittedName>
</protein>